<reference evidence="3 4" key="1">
    <citation type="submission" date="2016-07" db="EMBL/GenBank/DDBJ databases">
        <title>Genome of Pelobium manganitolerans.</title>
        <authorList>
            <person name="Wu S."/>
            <person name="Wang G."/>
        </authorList>
    </citation>
    <scope>NUCLEOTIDE SEQUENCE [LARGE SCALE GENOMIC DNA]</scope>
    <source>
        <strain evidence="3 4">YS-25</strain>
    </source>
</reference>
<evidence type="ECO:0000313" key="3">
    <source>
        <dbReference type="EMBL" id="RKD16378.1"/>
    </source>
</evidence>
<keyword evidence="3" id="KW-0808">Transferase</keyword>
<dbReference type="Pfam" id="PF00795">
    <property type="entry name" value="CN_hydrolase"/>
    <property type="match status" value="1"/>
</dbReference>
<feature type="domain" description="CN hydrolase" evidence="2">
    <location>
        <begin position="12"/>
        <end position="265"/>
    </location>
</feature>
<organism evidence="3 4">
    <name type="scientific">Pelobium manganitolerans</name>
    <dbReference type="NCBI Taxonomy" id="1842495"/>
    <lineage>
        <taxon>Bacteria</taxon>
        <taxon>Pseudomonadati</taxon>
        <taxon>Bacteroidota</taxon>
        <taxon>Sphingobacteriia</taxon>
        <taxon>Sphingobacteriales</taxon>
        <taxon>Sphingobacteriaceae</taxon>
        <taxon>Pelobium</taxon>
    </lineage>
</organism>
<dbReference type="AlphaFoldDB" id="A0A419S6A3"/>
<evidence type="ECO:0000313" key="4">
    <source>
        <dbReference type="Proteomes" id="UP000283433"/>
    </source>
</evidence>
<dbReference type="Gene3D" id="3.60.110.10">
    <property type="entry name" value="Carbon-nitrogen hydrolase"/>
    <property type="match status" value="1"/>
</dbReference>
<accession>A0A419S6A3</accession>
<keyword evidence="4" id="KW-1185">Reference proteome</keyword>
<dbReference type="GO" id="GO:0050126">
    <property type="term" value="F:N-carbamoylputrescine amidase activity"/>
    <property type="evidence" value="ECO:0007669"/>
    <property type="project" value="TreeGrafter"/>
</dbReference>
<keyword evidence="3" id="KW-0012">Acyltransferase</keyword>
<proteinExistence type="predicted"/>
<dbReference type="GO" id="GO:0016746">
    <property type="term" value="F:acyltransferase activity"/>
    <property type="evidence" value="ECO:0007669"/>
    <property type="project" value="UniProtKB-KW"/>
</dbReference>
<dbReference type="GO" id="GO:0033388">
    <property type="term" value="P:putrescine biosynthetic process from arginine"/>
    <property type="evidence" value="ECO:0007669"/>
    <property type="project" value="TreeGrafter"/>
</dbReference>
<dbReference type="InterPro" id="IPR050345">
    <property type="entry name" value="Aliph_Amidase/BUP"/>
</dbReference>
<sequence length="297" mass="33631">MFFWTITMKKNVKLGLVQMTCSPNKEDNLEKAIIRIRQAAEKGAQIICLQELFTSLYFCDEENYDNFALAESIPGPSTDALQSLAGELGVVIIASLFEKRTEGLYHNTTAVLDADGSYLGKYRKMHIPDDPGFYEKFYFTPGDLGYKVFKTKFATIGVLICWDQWYPEAARITSLMGAEILFYPTAIGWSTKQDEETNQEQHHAWQTIQSAHAVANGVHVVGVNRVGEEAGVKFWGGSFIANPFGKLLYKGSVDDEEVHVQEIDLAKSDSYRVHWPFLRDRRIDSYGQIVKRFIDEG</sequence>
<dbReference type="EMBL" id="MBTA01000023">
    <property type="protein sequence ID" value="RKD16378.1"/>
    <property type="molecule type" value="Genomic_DNA"/>
</dbReference>
<name>A0A419S6A3_9SPHI</name>
<dbReference type="CDD" id="cd07573">
    <property type="entry name" value="CPA"/>
    <property type="match status" value="1"/>
</dbReference>
<dbReference type="PROSITE" id="PS50263">
    <property type="entry name" value="CN_HYDROLASE"/>
    <property type="match status" value="1"/>
</dbReference>
<protein>
    <submittedName>
        <fullName evidence="3">Acyltransferase</fullName>
    </submittedName>
</protein>
<keyword evidence="1" id="KW-0378">Hydrolase</keyword>
<evidence type="ECO:0000259" key="2">
    <source>
        <dbReference type="PROSITE" id="PS50263"/>
    </source>
</evidence>
<evidence type="ECO:0000256" key="1">
    <source>
        <dbReference type="ARBA" id="ARBA00022801"/>
    </source>
</evidence>
<dbReference type="InterPro" id="IPR036526">
    <property type="entry name" value="C-N_Hydrolase_sf"/>
</dbReference>
<dbReference type="SUPFAM" id="SSF56317">
    <property type="entry name" value="Carbon-nitrogen hydrolase"/>
    <property type="match status" value="1"/>
</dbReference>
<comment type="caution">
    <text evidence="3">The sequence shown here is derived from an EMBL/GenBank/DDBJ whole genome shotgun (WGS) entry which is preliminary data.</text>
</comment>
<dbReference type="FunFam" id="3.60.110.10:FF:000010">
    <property type="entry name" value="Carbon-nitrogen hydrolase"/>
    <property type="match status" value="1"/>
</dbReference>
<dbReference type="PANTHER" id="PTHR43674:SF2">
    <property type="entry name" value="BETA-UREIDOPROPIONASE"/>
    <property type="match status" value="1"/>
</dbReference>
<gene>
    <name evidence="3" type="ORF">BCY91_05110</name>
</gene>
<dbReference type="InterPro" id="IPR003010">
    <property type="entry name" value="C-N_Hydrolase"/>
</dbReference>
<dbReference type="Proteomes" id="UP000283433">
    <property type="component" value="Unassembled WGS sequence"/>
</dbReference>
<dbReference type="PANTHER" id="PTHR43674">
    <property type="entry name" value="NITRILASE C965.09-RELATED"/>
    <property type="match status" value="1"/>
</dbReference>